<reference evidence="4" key="1">
    <citation type="submission" date="2022-10" db="EMBL/GenBank/DDBJ databases">
        <title>Genome assembly of Pristionchus species.</title>
        <authorList>
            <person name="Yoshida K."/>
            <person name="Sommer R.J."/>
        </authorList>
    </citation>
    <scope>NUCLEOTIDE SEQUENCE [LARGE SCALE GENOMIC DNA]</scope>
    <source>
        <strain evidence="4">RS5460</strain>
    </source>
</reference>
<accession>A0AAN5DBW5</accession>
<keyword evidence="4" id="KW-1185">Reference proteome</keyword>
<evidence type="ECO:0000256" key="1">
    <source>
        <dbReference type="SAM" id="MobiDB-lite"/>
    </source>
</evidence>
<evidence type="ECO:0000256" key="2">
    <source>
        <dbReference type="SAM" id="SignalP"/>
    </source>
</evidence>
<feature type="compositionally biased region" description="Basic and acidic residues" evidence="1">
    <location>
        <begin position="135"/>
        <end position="146"/>
    </location>
</feature>
<evidence type="ECO:0000313" key="3">
    <source>
        <dbReference type="EMBL" id="GMR59064.1"/>
    </source>
</evidence>
<keyword evidence="2" id="KW-0732">Signal</keyword>
<dbReference type="Proteomes" id="UP001328107">
    <property type="component" value="Unassembled WGS sequence"/>
</dbReference>
<dbReference type="EMBL" id="BTRK01000006">
    <property type="protein sequence ID" value="GMR59064.1"/>
    <property type="molecule type" value="Genomic_DNA"/>
</dbReference>
<feature type="signal peptide" evidence="2">
    <location>
        <begin position="1"/>
        <end position="29"/>
    </location>
</feature>
<feature type="chain" id="PRO_5042983192" evidence="2">
    <location>
        <begin position="30"/>
        <end position="204"/>
    </location>
</feature>
<proteinExistence type="predicted"/>
<comment type="caution">
    <text evidence="3">The sequence shown here is derived from an EMBL/GenBank/DDBJ whole genome shotgun (WGS) entry which is preliminary data.</text>
</comment>
<dbReference type="AlphaFoldDB" id="A0AAN5DBW5"/>
<sequence>MVGFSSYSHSFSRSILTSTVLLLVPPLLALHCHQHSPIDKNVSPFMNTCVTTRFGYCVYKELGGRVERNCDGNGVQQISVCKELMEKKETVISRESLIDHRRLPSEGRKGGCLSSSGYPCTPDSLRRVSPTRSANDPRDEYTKVTRDGPPSSYPFTPTHRARSSKACFDLGQLGRFCCCQGDKCNSASSLSLSILLLLPLILLM</sequence>
<organism evidence="3 4">
    <name type="scientific">Pristionchus mayeri</name>
    <dbReference type="NCBI Taxonomy" id="1317129"/>
    <lineage>
        <taxon>Eukaryota</taxon>
        <taxon>Metazoa</taxon>
        <taxon>Ecdysozoa</taxon>
        <taxon>Nematoda</taxon>
        <taxon>Chromadorea</taxon>
        <taxon>Rhabditida</taxon>
        <taxon>Rhabditina</taxon>
        <taxon>Diplogasteromorpha</taxon>
        <taxon>Diplogasteroidea</taxon>
        <taxon>Neodiplogasteridae</taxon>
        <taxon>Pristionchus</taxon>
    </lineage>
</organism>
<protein>
    <submittedName>
        <fullName evidence="3">Uncharacterized protein</fullName>
    </submittedName>
</protein>
<gene>
    <name evidence="3" type="ORF">PMAYCL1PPCAC_29259</name>
</gene>
<name>A0AAN5DBW5_9BILA</name>
<feature type="region of interest" description="Disordered" evidence="1">
    <location>
        <begin position="125"/>
        <end position="159"/>
    </location>
</feature>
<evidence type="ECO:0000313" key="4">
    <source>
        <dbReference type="Proteomes" id="UP001328107"/>
    </source>
</evidence>